<name>A0A2D2DHA6_9BURK</name>
<dbReference type="KEGG" id="mass:CR152_07370"/>
<evidence type="ECO:0000313" key="2">
    <source>
        <dbReference type="Proteomes" id="UP000229897"/>
    </source>
</evidence>
<dbReference type="Proteomes" id="UP000229897">
    <property type="component" value="Chromosome"/>
</dbReference>
<evidence type="ECO:0000313" key="1">
    <source>
        <dbReference type="EMBL" id="ATQ74349.1"/>
    </source>
</evidence>
<dbReference type="PROSITE" id="PS51257">
    <property type="entry name" value="PROKAR_LIPOPROTEIN"/>
    <property type="match status" value="1"/>
</dbReference>
<protein>
    <submittedName>
        <fullName evidence="1">Uncharacterized protein</fullName>
    </submittedName>
</protein>
<sequence>MKHSAWGIALSCVLVAGCGGGSSDNNTAPAKPVVVPAAPAFADCYERTPGVKFTTTDKYTHVIVQEMFEGVMAYADVYLRENGTRLAAVYNAFDGKVFTPLGLTQHNEAGVYEDKYVYSKEAALVLNKVPGQAIVSHYTETVTRANSLTTEVKAVSDEFTFAGFETITVAGRIFANTCKITGASDVQGQLAVGWMAKGFGWIRTEEQSATGTLVAGTRNEIVAIITAP</sequence>
<reference evidence="1" key="1">
    <citation type="submission" date="2017-10" db="EMBL/GenBank/DDBJ databases">
        <title>Massilia psychrophilum sp. nov., a novel purple-pigmented bacterium isolated from Tianshan glacier, Xinjiang Municipality, China.</title>
        <authorList>
            <person name="Wang H."/>
        </authorList>
    </citation>
    <scope>NUCLEOTIDE SEQUENCE [LARGE SCALE GENOMIC DNA]</scope>
    <source>
        <strain evidence="1">B2</strain>
    </source>
</reference>
<dbReference type="EMBL" id="CP024608">
    <property type="protein sequence ID" value="ATQ74349.1"/>
    <property type="molecule type" value="Genomic_DNA"/>
</dbReference>
<gene>
    <name evidence="1" type="ORF">CR152_07370</name>
</gene>
<dbReference type="RefSeq" id="WP_099874334.1">
    <property type="nucleotide sequence ID" value="NZ_CP024608.1"/>
</dbReference>
<organism evidence="1 2">
    <name type="scientific">Massilia violaceinigra</name>
    <dbReference type="NCBI Taxonomy" id="2045208"/>
    <lineage>
        <taxon>Bacteria</taxon>
        <taxon>Pseudomonadati</taxon>
        <taxon>Pseudomonadota</taxon>
        <taxon>Betaproteobacteria</taxon>
        <taxon>Burkholderiales</taxon>
        <taxon>Oxalobacteraceae</taxon>
        <taxon>Telluria group</taxon>
        <taxon>Massilia</taxon>
    </lineage>
</organism>
<accession>A0A2D2DHA6</accession>
<keyword evidence="2" id="KW-1185">Reference proteome</keyword>
<dbReference type="OrthoDB" id="8706415at2"/>
<proteinExistence type="predicted"/>
<dbReference type="Gene3D" id="2.40.360.20">
    <property type="match status" value="1"/>
</dbReference>
<dbReference type="AlphaFoldDB" id="A0A2D2DHA6"/>